<evidence type="ECO:0000313" key="3">
    <source>
        <dbReference type="Proteomes" id="UP000486351"/>
    </source>
</evidence>
<proteinExistence type="predicted"/>
<accession>A0A6G0Q5U1</accession>
<feature type="region of interest" description="Disordered" evidence="1">
    <location>
        <begin position="1"/>
        <end position="57"/>
    </location>
</feature>
<evidence type="ECO:0000256" key="1">
    <source>
        <dbReference type="SAM" id="MobiDB-lite"/>
    </source>
</evidence>
<organism evidence="2 3">
    <name type="scientific">Phytophthora fragariae</name>
    <dbReference type="NCBI Taxonomy" id="53985"/>
    <lineage>
        <taxon>Eukaryota</taxon>
        <taxon>Sar</taxon>
        <taxon>Stramenopiles</taxon>
        <taxon>Oomycota</taxon>
        <taxon>Peronosporomycetes</taxon>
        <taxon>Peronosporales</taxon>
        <taxon>Peronosporaceae</taxon>
        <taxon>Phytophthora</taxon>
    </lineage>
</organism>
<evidence type="ECO:0000313" key="2">
    <source>
        <dbReference type="EMBL" id="KAE9271368.1"/>
    </source>
</evidence>
<protein>
    <submittedName>
        <fullName evidence="2">Uncharacterized protein</fullName>
    </submittedName>
</protein>
<feature type="compositionally biased region" description="Basic and acidic residues" evidence="1">
    <location>
        <begin position="42"/>
        <end position="57"/>
    </location>
</feature>
<reference evidence="2 3" key="1">
    <citation type="submission" date="2018-09" db="EMBL/GenBank/DDBJ databases">
        <title>Genomic investigation of the strawberry pathogen Phytophthora fragariae indicates pathogenicity is determined by transcriptional variation in three key races.</title>
        <authorList>
            <person name="Adams T.M."/>
            <person name="Armitage A.D."/>
            <person name="Sobczyk M.K."/>
            <person name="Bates H.J."/>
            <person name="Dunwell J.M."/>
            <person name="Nellist C.F."/>
            <person name="Harrison R.J."/>
        </authorList>
    </citation>
    <scope>NUCLEOTIDE SEQUENCE [LARGE SCALE GENOMIC DNA]</scope>
    <source>
        <strain evidence="2 3">NOV-77</strain>
    </source>
</reference>
<comment type="caution">
    <text evidence="2">The sequence shown here is derived from an EMBL/GenBank/DDBJ whole genome shotgun (WGS) entry which is preliminary data.</text>
</comment>
<gene>
    <name evidence="2" type="ORF">PF008_g30372</name>
</gene>
<dbReference type="Proteomes" id="UP000486351">
    <property type="component" value="Unassembled WGS sequence"/>
</dbReference>
<dbReference type="EMBL" id="QXFY01005663">
    <property type="protein sequence ID" value="KAE9271368.1"/>
    <property type="molecule type" value="Genomic_DNA"/>
</dbReference>
<dbReference type="AlphaFoldDB" id="A0A6G0Q5U1"/>
<sequence>MDTEMTGGDEAAEMRDVGARTEAASSSKRQRRTEEQLAQLERWGEPPVDRSAKERKI</sequence>
<name>A0A6G0Q5U1_9STRA</name>